<organism evidence="1">
    <name type="scientific">uncultured gamma proteobacterium HF0010_01E20</name>
    <dbReference type="NCBI Taxonomy" id="710977"/>
    <lineage>
        <taxon>Bacteria</taxon>
        <taxon>Pseudomonadati</taxon>
        <taxon>Pseudomonadota</taxon>
        <taxon>Gammaproteobacteria</taxon>
        <taxon>environmental samples</taxon>
    </lineage>
</organism>
<evidence type="ECO:0000313" key="1">
    <source>
        <dbReference type="EMBL" id="ADI16559.1"/>
    </source>
</evidence>
<proteinExistence type="predicted"/>
<dbReference type="AlphaFoldDB" id="E0XQ68"/>
<dbReference type="EMBL" id="GU474841">
    <property type="protein sequence ID" value="ADI16559.1"/>
    <property type="molecule type" value="Genomic_DNA"/>
</dbReference>
<name>E0XQ68_9GAMM</name>
<reference evidence="1" key="1">
    <citation type="journal article" date="2011" name="Environ. Microbiol.">
        <title>Time-series analyses of Monterey Bay coastal microbial picoplankton using a 'genome proxy' microarray.</title>
        <authorList>
            <person name="Rich V.I."/>
            <person name="Pham V.D."/>
            <person name="Eppley J."/>
            <person name="Shi Y."/>
            <person name="DeLong E.F."/>
        </authorList>
    </citation>
    <scope>NUCLEOTIDE SEQUENCE</scope>
</reference>
<protein>
    <submittedName>
        <fullName evidence="1">Uncharacterized protein</fullName>
    </submittedName>
</protein>
<accession>E0XQ68</accession>
<sequence>MTDRLSLNRPCYKRRASFALALDPKRVEVLKLSESNKFVHLSLDNYIILSLR</sequence>